<comment type="caution">
    <text evidence="2">The sequence shown here is derived from an EMBL/GenBank/DDBJ whole genome shotgun (WGS) entry which is preliminary data.</text>
</comment>
<evidence type="ECO:0000256" key="1">
    <source>
        <dbReference type="SAM" id="MobiDB-lite"/>
    </source>
</evidence>
<evidence type="ECO:0000313" key="3">
    <source>
        <dbReference type="Proteomes" id="UP000678317"/>
    </source>
</evidence>
<name>A0ABS3SFG9_9CELL</name>
<dbReference type="EMBL" id="JAGFBM010000003">
    <property type="protein sequence ID" value="MBO3084506.1"/>
    <property type="molecule type" value="Genomic_DNA"/>
</dbReference>
<feature type="region of interest" description="Disordered" evidence="1">
    <location>
        <begin position="139"/>
        <end position="173"/>
    </location>
</feature>
<proteinExistence type="predicted"/>
<dbReference type="Proteomes" id="UP000678317">
    <property type="component" value="Unassembled WGS sequence"/>
</dbReference>
<dbReference type="InterPro" id="IPR040701">
    <property type="entry name" value="Bact_RF_family2"/>
</dbReference>
<dbReference type="RefSeq" id="WP_208289251.1">
    <property type="nucleotide sequence ID" value="NZ_CP074404.1"/>
</dbReference>
<organism evidence="2 3">
    <name type="scientific">Cellulomonas fengjieae</name>
    <dbReference type="NCBI Taxonomy" id="2819978"/>
    <lineage>
        <taxon>Bacteria</taxon>
        <taxon>Bacillati</taxon>
        <taxon>Actinomycetota</taxon>
        <taxon>Actinomycetes</taxon>
        <taxon>Micrococcales</taxon>
        <taxon>Cellulomonadaceae</taxon>
        <taxon>Cellulomonas</taxon>
    </lineage>
</organism>
<protein>
    <recommendedName>
        <fullName evidence="4">Peptide chain release factor 1</fullName>
    </recommendedName>
</protein>
<reference evidence="2 3" key="1">
    <citation type="submission" date="2021-03" db="EMBL/GenBank/DDBJ databases">
        <title>novel species in genus Cellulomonas.</title>
        <authorList>
            <person name="Zhang G."/>
        </authorList>
    </citation>
    <scope>NUCLEOTIDE SEQUENCE [LARGE SCALE GENOMIC DNA]</scope>
    <source>
        <strain evidence="3">zg-ZUI188</strain>
    </source>
</reference>
<feature type="compositionally biased region" description="Basic and acidic residues" evidence="1">
    <location>
        <begin position="151"/>
        <end position="173"/>
    </location>
</feature>
<evidence type="ECO:0000313" key="2">
    <source>
        <dbReference type="EMBL" id="MBO3084506.1"/>
    </source>
</evidence>
<gene>
    <name evidence="2" type="ORF">J4035_07615</name>
</gene>
<accession>A0ABS3SFG9</accession>
<evidence type="ECO:0008006" key="4">
    <source>
        <dbReference type="Google" id="ProtNLM"/>
    </source>
</evidence>
<dbReference type="Pfam" id="PF18844">
    <property type="entry name" value="baeRF_family2"/>
    <property type="match status" value="1"/>
</dbReference>
<sequence length="398" mass="41940">MDLHWLKPLLGRPSPFTTVYIDATRTGANADAEAADRWRAVRRSLERDGASAAVLDQIADVVSVPTGVRGPHGRVVVADADGVVVDRVLSEPPAQSHAVLGPAPALLPAVKAADETVTYLLVEVDRNGADLTWAAGGTVRTEGGQETETVDGGHDDVHKTREGGLGRRGQTRAEDSWGRNAEVVAAVLDRRVAERRPDLVLVTGDIRAVGLVRDAVAAPTREILVEVPGGGRGDGVNVSAFEAHVSETLAAYRVRRCEGVLSRFREAQGRGDGSVTALDDVIEVLRRGQVEELVLHVDALTSGLAERTLWVGPEPLQVATSVDDLASIGVTSGVEEMDANVALIRAALGQDAGVTFAEDGTVDLVDGIGAVLRWSDESTPSEAVPSQSADQARLRNVV</sequence>
<keyword evidence="3" id="KW-1185">Reference proteome</keyword>